<keyword evidence="2" id="KW-1185">Reference proteome</keyword>
<dbReference type="Proteomes" id="UP000198500">
    <property type="component" value="Unassembled WGS sequence"/>
</dbReference>
<protein>
    <recommendedName>
        <fullName evidence="3">Phage integrase, N-terminal SAM-like domain</fullName>
    </recommendedName>
</protein>
<evidence type="ECO:0008006" key="3">
    <source>
        <dbReference type="Google" id="ProtNLM"/>
    </source>
</evidence>
<gene>
    <name evidence="1" type="ORF">SAMN05443545_101372</name>
</gene>
<sequence length="63" mass="7296">MSNHPYFHVQPQQSALSKADTDLLDRYVAYLQRRGHTASTTKDYCKAVLVIFSMIVALQRRVR</sequence>
<dbReference type="AlphaFoldDB" id="A0A1H2RNT7"/>
<organism evidence="1 2">
    <name type="scientific">Aidingimonas halophila</name>
    <dbReference type="NCBI Taxonomy" id="574349"/>
    <lineage>
        <taxon>Bacteria</taxon>
        <taxon>Pseudomonadati</taxon>
        <taxon>Pseudomonadota</taxon>
        <taxon>Gammaproteobacteria</taxon>
        <taxon>Oceanospirillales</taxon>
        <taxon>Halomonadaceae</taxon>
        <taxon>Aidingimonas</taxon>
    </lineage>
</organism>
<accession>A0A1H2RNT7</accession>
<name>A0A1H2RNT7_9GAMM</name>
<dbReference type="EMBL" id="FNNI01000001">
    <property type="protein sequence ID" value="SDW21091.1"/>
    <property type="molecule type" value="Genomic_DNA"/>
</dbReference>
<proteinExistence type="predicted"/>
<reference evidence="1 2" key="1">
    <citation type="submission" date="2016-10" db="EMBL/GenBank/DDBJ databases">
        <authorList>
            <person name="de Groot N.N."/>
        </authorList>
    </citation>
    <scope>NUCLEOTIDE SEQUENCE [LARGE SCALE GENOMIC DNA]</scope>
    <source>
        <strain evidence="1 2">DSM 19219</strain>
    </source>
</reference>
<evidence type="ECO:0000313" key="1">
    <source>
        <dbReference type="EMBL" id="SDW21091.1"/>
    </source>
</evidence>
<evidence type="ECO:0000313" key="2">
    <source>
        <dbReference type="Proteomes" id="UP000198500"/>
    </source>
</evidence>